<sequence length="210" mass="22382">MRDGSVRAVREAVGVDVGVGPVDVQKTQATNAGPSAQERTAMAMATAMDIAAQTRRRCEAGGTGARGKNGTRPLSRFSRPTTGTSTATAVALARQRPARWLGFSVPSASAPVAECLAPGIGYETANACTEYEARRQCSPSGLLARARGRRRPRDGQALLGLQMAAAYCTLCAMAPLAQRLRRRAHEAFNRRNSGLTRRLHICRGRCSRDG</sequence>
<dbReference type="Proteomes" id="UP001287286">
    <property type="component" value="Unassembled WGS sequence"/>
</dbReference>
<keyword evidence="2" id="KW-0472">Membrane</keyword>
<keyword evidence="2" id="KW-1133">Transmembrane helix</keyword>
<evidence type="ECO:0000313" key="3">
    <source>
        <dbReference type="EMBL" id="KAK4095382.1"/>
    </source>
</evidence>
<comment type="caution">
    <text evidence="3">The sequence shown here is derived from an EMBL/GenBank/DDBJ whole genome shotgun (WGS) entry which is preliminary data.</text>
</comment>
<keyword evidence="2" id="KW-0812">Transmembrane</keyword>
<evidence type="ECO:0000256" key="2">
    <source>
        <dbReference type="SAM" id="Phobius"/>
    </source>
</evidence>
<feature type="transmembrane region" description="Helical" evidence="2">
    <location>
        <begin position="157"/>
        <end position="177"/>
    </location>
</feature>
<accession>A0ABR0CGY4</accession>
<name>A0ABR0CGY4_PURLI</name>
<evidence type="ECO:0000256" key="1">
    <source>
        <dbReference type="SAM" id="MobiDB-lite"/>
    </source>
</evidence>
<feature type="region of interest" description="Disordered" evidence="1">
    <location>
        <begin position="58"/>
        <end position="85"/>
    </location>
</feature>
<gene>
    <name evidence="3" type="ORF">Purlil1_178</name>
</gene>
<reference evidence="3 4" key="1">
    <citation type="journal article" date="2024" name="Microbiol. Resour. Announc.">
        <title>Genome annotations for the ascomycete fungi Trichoderma harzianum, Trichoderma aggressivum, and Purpureocillium lilacinum.</title>
        <authorList>
            <person name="Beijen E.P.W."/>
            <person name="Ohm R.A."/>
        </authorList>
    </citation>
    <scope>NUCLEOTIDE SEQUENCE [LARGE SCALE GENOMIC DNA]</scope>
    <source>
        <strain evidence="3 4">CBS 150709</strain>
    </source>
</reference>
<protein>
    <submittedName>
        <fullName evidence="3">Uncharacterized protein</fullName>
    </submittedName>
</protein>
<proteinExistence type="predicted"/>
<evidence type="ECO:0000313" key="4">
    <source>
        <dbReference type="Proteomes" id="UP001287286"/>
    </source>
</evidence>
<keyword evidence="4" id="KW-1185">Reference proteome</keyword>
<dbReference type="EMBL" id="JAWRVI010000001">
    <property type="protein sequence ID" value="KAK4095382.1"/>
    <property type="molecule type" value="Genomic_DNA"/>
</dbReference>
<organism evidence="3 4">
    <name type="scientific">Purpureocillium lilacinum</name>
    <name type="common">Paecilomyces lilacinus</name>
    <dbReference type="NCBI Taxonomy" id="33203"/>
    <lineage>
        <taxon>Eukaryota</taxon>
        <taxon>Fungi</taxon>
        <taxon>Dikarya</taxon>
        <taxon>Ascomycota</taxon>
        <taxon>Pezizomycotina</taxon>
        <taxon>Sordariomycetes</taxon>
        <taxon>Hypocreomycetidae</taxon>
        <taxon>Hypocreales</taxon>
        <taxon>Ophiocordycipitaceae</taxon>
        <taxon>Purpureocillium</taxon>
    </lineage>
</organism>